<dbReference type="EMBL" id="QPFP01000008">
    <property type="protein sequence ID" value="TEB35147.1"/>
    <property type="molecule type" value="Genomic_DNA"/>
</dbReference>
<gene>
    <name evidence="1" type="ORF">FA13DRAFT_1728950</name>
</gene>
<keyword evidence="2" id="KW-1185">Reference proteome</keyword>
<evidence type="ECO:0000313" key="1">
    <source>
        <dbReference type="EMBL" id="TEB35147.1"/>
    </source>
</evidence>
<organism evidence="1 2">
    <name type="scientific">Coprinellus micaceus</name>
    <name type="common">Glistening ink-cap mushroom</name>
    <name type="synonym">Coprinus micaceus</name>
    <dbReference type="NCBI Taxonomy" id="71717"/>
    <lineage>
        <taxon>Eukaryota</taxon>
        <taxon>Fungi</taxon>
        <taxon>Dikarya</taxon>
        <taxon>Basidiomycota</taxon>
        <taxon>Agaricomycotina</taxon>
        <taxon>Agaricomycetes</taxon>
        <taxon>Agaricomycetidae</taxon>
        <taxon>Agaricales</taxon>
        <taxon>Agaricineae</taxon>
        <taxon>Psathyrellaceae</taxon>
        <taxon>Coprinellus</taxon>
    </lineage>
</organism>
<proteinExistence type="predicted"/>
<reference evidence="1 2" key="1">
    <citation type="journal article" date="2019" name="Nat. Ecol. Evol.">
        <title>Megaphylogeny resolves global patterns of mushroom evolution.</title>
        <authorList>
            <person name="Varga T."/>
            <person name="Krizsan K."/>
            <person name="Foldi C."/>
            <person name="Dima B."/>
            <person name="Sanchez-Garcia M."/>
            <person name="Sanchez-Ramirez S."/>
            <person name="Szollosi G.J."/>
            <person name="Szarkandi J.G."/>
            <person name="Papp V."/>
            <person name="Albert L."/>
            <person name="Andreopoulos W."/>
            <person name="Angelini C."/>
            <person name="Antonin V."/>
            <person name="Barry K.W."/>
            <person name="Bougher N.L."/>
            <person name="Buchanan P."/>
            <person name="Buyck B."/>
            <person name="Bense V."/>
            <person name="Catcheside P."/>
            <person name="Chovatia M."/>
            <person name="Cooper J."/>
            <person name="Damon W."/>
            <person name="Desjardin D."/>
            <person name="Finy P."/>
            <person name="Geml J."/>
            <person name="Haridas S."/>
            <person name="Hughes K."/>
            <person name="Justo A."/>
            <person name="Karasinski D."/>
            <person name="Kautmanova I."/>
            <person name="Kiss B."/>
            <person name="Kocsube S."/>
            <person name="Kotiranta H."/>
            <person name="LaButti K.M."/>
            <person name="Lechner B.E."/>
            <person name="Liimatainen K."/>
            <person name="Lipzen A."/>
            <person name="Lukacs Z."/>
            <person name="Mihaltcheva S."/>
            <person name="Morgado L.N."/>
            <person name="Niskanen T."/>
            <person name="Noordeloos M.E."/>
            <person name="Ohm R.A."/>
            <person name="Ortiz-Santana B."/>
            <person name="Ovrebo C."/>
            <person name="Racz N."/>
            <person name="Riley R."/>
            <person name="Savchenko A."/>
            <person name="Shiryaev A."/>
            <person name="Soop K."/>
            <person name="Spirin V."/>
            <person name="Szebenyi C."/>
            <person name="Tomsovsky M."/>
            <person name="Tulloss R.E."/>
            <person name="Uehling J."/>
            <person name="Grigoriev I.V."/>
            <person name="Vagvolgyi C."/>
            <person name="Papp T."/>
            <person name="Martin F.M."/>
            <person name="Miettinen O."/>
            <person name="Hibbett D.S."/>
            <person name="Nagy L.G."/>
        </authorList>
    </citation>
    <scope>NUCLEOTIDE SEQUENCE [LARGE SCALE GENOMIC DNA]</scope>
    <source>
        <strain evidence="1 2">FP101781</strain>
    </source>
</reference>
<dbReference type="Proteomes" id="UP000298030">
    <property type="component" value="Unassembled WGS sequence"/>
</dbReference>
<name>A0A4Y7TLS1_COPMI</name>
<protein>
    <submittedName>
        <fullName evidence="1">Uncharacterized protein</fullName>
    </submittedName>
</protein>
<evidence type="ECO:0000313" key="2">
    <source>
        <dbReference type="Proteomes" id="UP000298030"/>
    </source>
</evidence>
<sequence>MGNAQWNASAVGLLSLDQEFTCGSEGLDQMHFSGRLVRSIMASSYEPRNEFKGAGTHRRQIWGGGSLTLVRLFYR</sequence>
<accession>A0A4Y7TLS1</accession>
<dbReference type="AlphaFoldDB" id="A0A4Y7TLS1"/>
<comment type="caution">
    <text evidence="1">The sequence shown here is derived from an EMBL/GenBank/DDBJ whole genome shotgun (WGS) entry which is preliminary data.</text>
</comment>